<comment type="subcellular location">
    <subcellularLocation>
        <location evidence="1">Membrane</location>
        <topology evidence="1">Multi-pass membrane protein</topology>
    </subcellularLocation>
</comment>
<evidence type="ECO:0000256" key="4">
    <source>
        <dbReference type="ARBA" id="ARBA00023136"/>
    </source>
</evidence>
<dbReference type="RefSeq" id="WP_055274946.1">
    <property type="nucleotide sequence ID" value="NZ_CP071249.1"/>
</dbReference>
<dbReference type="PANTHER" id="PTHR33507">
    <property type="entry name" value="INNER MEMBRANE PROTEIN YBBJ"/>
    <property type="match status" value="1"/>
</dbReference>
<dbReference type="AlphaFoldDB" id="A0A9Q9CFW7"/>
<feature type="transmembrane region" description="Helical" evidence="5">
    <location>
        <begin position="32"/>
        <end position="50"/>
    </location>
</feature>
<keyword evidence="3 5" id="KW-1133">Transmembrane helix</keyword>
<keyword evidence="9" id="KW-1185">Reference proteome</keyword>
<protein>
    <submittedName>
        <fullName evidence="8">NfeD family protein</fullName>
    </submittedName>
</protein>
<evidence type="ECO:0000259" key="6">
    <source>
        <dbReference type="Pfam" id="PF01957"/>
    </source>
</evidence>
<dbReference type="Pfam" id="PF01957">
    <property type="entry name" value="NfeD"/>
    <property type="match status" value="1"/>
</dbReference>
<feature type="transmembrane region" description="Helical" evidence="5">
    <location>
        <begin position="56"/>
        <end position="73"/>
    </location>
</feature>
<evidence type="ECO:0000256" key="5">
    <source>
        <dbReference type="SAM" id="Phobius"/>
    </source>
</evidence>
<dbReference type="Gene3D" id="2.40.50.140">
    <property type="entry name" value="Nucleic acid-binding proteins"/>
    <property type="match status" value="1"/>
</dbReference>
<name>A0A9Q9CFW7_9FIRM</name>
<dbReference type="Proteomes" id="UP001058072">
    <property type="component" value="Chromosome"/>
</dbReference>
<evidence type="ECO:0000256" key="2">
    <source>
        <dbReference type="ARBA" id="ARBA00022692"/>
    </source>
</evidence>
<dbReference type="GO" id="GO:0005886">
    <property type="term" value="C:plasma membrane"/>
    <property type="evidence" value="ECO:0007669"/>
    <property type="project" value="TreeGrafter"/>
</dbReference>
<gene>
    <name evidence="7" type="ORF">J0J69_03460</name>
    <name evidence="8" type="ORF">J0J70_09805</name>
</gene>
<reference evidence="8 9" key="1">
    <citation type="submission" date="2021-03" db="EMBL/GenBank/DDBJ databases">
        <title>Comparative Genomics and Metabolomics in the genus Turicibacter.</title>
        <authorList>
            <person name="Maki J."/>
            <person name="Looft T."/>
        </authorList>
    </citation>
    <scope>NUCLEOTIDE SEQUENCE</scope>
    <source>
        <strain evidence="8">ISU324</strain>
        <strain evidence="7 9">MMM721</strain>
    </source>
</reference>
<organism evidence="8 10">
    <name type="scientific">Turicibacter bilis</name>
    <dbReference type="NCBI Taxonomy" id="2735723"/>
    <lineage>
        <taxon>Bacteria</taxon>
        <taxon>Bacillati</taxon>
        <taxon>Bacillota</taxon>
        <taxon>Erysipelotrichia</taxon>
        <taxon>Erysipelotrichales</taxon>
        <taxon>Turicibacteraceae</taxon>
        <taxon>Turicibacter</taxon>
    </lineage>
</organism>
<keyword evidence="2 5" id="KW-0812">Transmembrane</keyword>
<dbReference type="InterPro" id="IPR052165">
    <property type="entry name" value="Membrane_assoc_protease"/>
</dbReference>
<keyword evidence="4 5" id="KW-0472">Membrane</keyword>
<dbReference type="InterPro" id="IPR012340">
    <property type="entry name" value="NA-bd_OB-fold"/>
</dbReference>
<sequence length="149" mass="16523">MVSLTSLVLGIPFTWLWFWIAIAFAVIEALTLGIVSIWFAIGALVAMLFAFVIDSFIVQLLIFLGVSLVLVATTRKVAVEKLKIGQVKTNVDELIGKEAVVVKEIRPYTTGEVKLDGKVWRAMSESKQVYKVDEIVTVLRIEGVTIIIK</sequence>
<proteinExistence type="predicted"/>
<dbReference type="InterPro" id="IPR002810">
    <property type="entry name" value="NfeD-like_C"/>
</dbReference>
<feature type="transmembrane region" description="Helical" evidence="5">
    <location>
        <begin position="6"/>
        <end position="27"/>
    </location>
</feature>
<dbReference type="EMBL" id="CP071249">
    <property type="protein sequence ID" value="UUF06652.1"/>
    <property type="molecule type" value="Genomic_DNA"/>
</dbReference>
<evidence type="ECO:0000256" key="1">
    <source>
        <dbReference type="ARBA" id="ARBA00004141"/>
    </source>
</evidence>
<dbReference type="Proteomes" id="UP001058016">
    <property type="component" value="Chromosome"/>
</dbReference>
<evidence type="ECO:0000313" key="8">
    <source>
        <dbReference type="EMBL" id="UUF07905.1"/>
    </source>
</evidence>
<evidence type="ECO:0000313" key="7">
    <source>
        <dbReference type="EMBL" id="UUF06652.1"/>
    </source>
</evidence>
<dbReference type="PANTHER" id="PTHR33507:SF3">
    <property type="entry name" value="INNER MEMBRANE PROTEIN YBBJ"/>
    <property type="match status" value="1"/>
</dbReference>
<evidence type="ECO:0000313" key="9">
    <source>
        <dbReference type="Proteomes" id="UP001058016"/>
    </source>
</evidence>
<dbReference type="EMBL" id="CP071250">
    <property type="protein sequence ID" value="UUF07905.1"/>
    <property type="molecule type" value="Genomic_DNA"/>
</dbReference>
<evidence type="ECO:0000313" key="10">
    <source>
        <dbReference type="Proteomes" id="UP001058072"/>
    </source>
</evidence>
<accession>A0A9Q9CFW7</accession>
<evidence type="ECO:0000256" key="3">
    <source>
        <dbReference type="ARBA" id="ARBA00022989"/>
    </source>
</evidence>
<dbReference type="SUPFAM" id="SSF141322">
    <property type="entry name" value="NfeD domain-like"/>
    <property type="match status" value="1"/>
</dbReference>
<feature type="domain" description="NfeD-like C-terminal" evidence="6">
    <location>
        <begin position="91"/>
        <end position="149"/>
    </location>
</feature>